<organism evidence="3 5">
    <name type="scientific">Listeria booriae</name>
    <dbReference type="NCBI Taxonomy" id="1552123"/>
    <lineage>
        <taxon>Bacteria</taxon>
        <taxon>Bacillati</taxon>
        <taxon>Bacillota</taxon>
        <taxon>Bacilli</taxon>
        <taxon>Bacillales</taxon>
        <taxon>Listeriaceae</taxon>
        <taxon>Listeria</taxon>
    </lineage>
</organism>
<evidence type="ECO:0000313" key="3">
    <source>
        <dbReference type="EMBL" id="MBC1617917.1"/>
    </source>
</evidence>
<proteinExistence type="predicted"/>
<accession>A0A842AKF2</accession>
<dbReference type="EMBL" id="JAARPT010000013">
    <property type="protein sequence ID" value="MBC1403127.1"/>
    <property type="molecule type" value="Genomic_DNA"/>
</dbReference>
<comment type="caution">
    <text evidence="3">The sequence shown here is derived from an EMBL/GenBank/DDBJ whole genome shotgun (WGS) entry which is preliminary data.</text>
</comment>
<evidence type="ECO:0000259" key="1">
    <source>
        <dbReference type="Pfam" id="PF15919"/>
    </source>
</evidence>
<dbReference type="SUPFAM" id="SSF143100">
    <property type="entry name" value="TTHA1013/TTHA0281-like"/>
    <property type="match status" value="1"/>
</dbReference>
<protein>
    <recommendedName>
        <fullName evidence="1">HicB-like antitoxin of toxin-antitoxin system domain-containing protein</fullName>
    </recommendedName>
</protein>
<dbReference type="AlphaFoldDB" id="A0A842AKF2"/>
<evidence type="ECO:0000313" key="4">
    <source>
        <dbReference type="Proteomes" id="UP000544413"/>
    </source>
</evidence>
<dbReference type="Pfam" id="PF15919">
    <property type="entry name" value="HicB_lk_antitox"/>
    <property type="match status" value="1"/>
</dbReference>
<sequence length="130" mass="14814">MTTYLYPFFAKKKEKSYQISFPDFPEVNTSADSLEVVYTEAIRALSQHVYNLLVNEEAMPTASLWESLDTPPKSMAFLASIDQVEVLATFGNKPVKKMISIPTWMSIRAEKNSLSLSKVLQQALKERFEK</sequence>
<dbReference type="InterPro" id="IPR035069">
    <property type="entry name" value="TTHA1013/TTHA0281-like"/>
</dbReference>
<dbReference type="Gene3D" id="3.30.160.250">
    <property type="match status" value="1"/>
</dbReference>
<dbReference type="RefSeq" id="WP_185406842.1">
    <property type="nucleotide sequence ID" value="NZ_JAARPT010000013.1"/>
</dbReference>
<dbReference type="EMBL" id="JAARSH010000016">
    <property type="protein sequence ID" value="MBC1617917.1"/>
    <property type="molecule type" value="Genomic_DNA"/>
</dbReference>
<name>A0A842AKF2_9LIST</name>
<evidence type="ECO:0000313" key="5">
    <source>
        <dbReference type="Proteomes" id="UP000574104"/>
    </source>
</evidence>
<dbReference type="InterPro" id="IPR031807">
    <property type="entry name" value="HicB-like"/>
</dbReference>
<gene>
    <name evidence="2" type="ORF">HB836_16160</name>
    <name evidence="3" type="ORF">HB904_17195</name>
</gene>
<dbReference type="Proteomes" id="UP000544413">
    <property type="component" value="Unassembled WGS sequence"/>
</dbReference>
<dbReference type="Proteomes" id="UP000574104">
    <property type="component" value="Unassembled WGS sequence"/>
</dbReference>
<evidence type="ECO:0000313" key="2">
    <source>
        <dbReference type="EMBL" id="MBC1403127.1"/>
    </source>
</evidence>
<feature type="domain" description="HicB-like antitoxin of toxin-antitoxin system" evidence="1">
    <location>
        <begin position="11"/>
        <end position="108"/>
    </location>
</feature>
<reference evidence="4 5" key="1">
    <citation type="submission" date="2020-03" db="EMBL/GenBank/DDBJ databases">
        <title>Soil Listeria distribution.</title>
        <authorList>
            <person name="Liao J."/>
            <person name="Wiedmann M."/>
        </authorList>
    </citation>
    <scope>NUCLEOTIDE SEQUENCE [LARGE SCALE GENOMIC DNA]</scope>
    <source>
        <strain evidence="3 5">FSL L7-1299</strain>
        <strain evidence="2 4">FSL L7-1658</strain>
    </source>
</reference>